<keyword evidence="5 6" id="KW-0443">Lipid metabolism</keyword>
<keyword evidence="3" id="KW-0106">Calcium</keyword>
<evidence type="ECO:0000259" key="8">
    <source>
        <dbReference type="PROSITE" id="PS50222"/>
    </source>
</evidence>
<dbReference type="PROSITE" id="PS50007">
    <property type="entry name" value="PIPLC_X_DOMAIN"/>
    <property type="match status" value="1"/>
</dbReference>
<dbReference type="EC" id="3.1.4.11" evidence="1 6"/>
<dbReference type="PRINTS" id="PR00390">
    <property type="entry name" value="PHPHLIPASEC"/>
</dbReference>
<dbReference type="PANTHER" id="PTHR10336:SF36">
    <property type="entry name" value="1-PHOSPHATIDYLINOSITOL 4,5-BISPHOSPHATE PHOSPHODIESTERASE BETA-4"/>
    <property type="match status" value="1"/>
</dbReference>
<dbReference type="SUPFAM" id="SSF47473">
    <property type="entry name" value="EF-hand"/>
    <property type="match status" value="1"/>
</dbReference>
<keyword evidence="10" id="KW-1185">Reference proteome</keyword>
<evidence type="ECO:0000313" key="10">
    <source>
        <dbReference type="Proteomes" id="UP000002630"/>
    </source>
</evidence>
<name>D8LB03_ECTSI</name>
<dbReference type="AlphaFoldDB" id="D8LB03"/>
<dbReference type="PANTHER" id="PTHR10336">
    <property type="entry name" value="PHOSPHOINOSITIDE-SPECIFIC PHOSPHOLIPASE C FAMILY PROTEIN"/>
    <property type="match status" value="1"/>
</dbReference>
<dbReference type="GO" id="GO:0005509">
    <property type="term" value="F:calcium ion binding"/>
    <property type="evidence" value="ECO:0007669"/>
    <property type="project" value="InterPro"/>
</dbReference>
<dbReference type="EMBL" id="FN649726">
    <property type="protein sequence ID" value="CBN76512.1"/>
    <property type="molecule type" value="Genomic_DNA"/>
</dbReference>
<evidence type="ECO:0000256" key="2">
    <source>
        <dbReference type="ARBA" id="ARBA00022801"/>
    </source>
</evidence>
<dbReference type="Gene3D" id="2.30.29.30">
    <property type="entry name" value="Pleckstrin-homology domain (PH domain)/Phosphotyrosine-binding domain (PTB)"/>
    <property type="match status" value="1"/>
</dbReference>
<protein>
    <recommendedName>
        <fullName evidence="1 6">Phosphoinositide phospholipase C</fullName>
        <ecNumber evidence="1 6">3.1.4.11</ecNumber>
    </recommendedName>
</protein>
<dbReference type="InterPro" id="IPR000909">
    <property type="entry name" value="PLipase_C_PInositol-sp_X_dom"/>
</dbReference>
<dbReference type="PROSITE" id="PS50222">
    <property type="entry name" value="EF_HAND_2"/>
    <property type="match status" value="2"/>
</dbReference>
<dbReference type="InterPro" id="IPR018247">
    <property type="entry name" value="EF_Hand_1_Ca_BS"/>
</dbReference>
<dbReference type="GO" id="GO:0051209">
    <property type="term" value="P:release of sequestered calcium ion into cytosol"/>
    <property type="evidence" value="ECO:0007669"/>
    <property type="project" value="TreeGrafter"/>
</dbReference>
<dbReference type="InterPro" id="IPR011993">
    <property type="entry name" value="PH-like_dom_sf"/>
</dbReference>
<dbReference type="SMART" id="SM00054">
    <property type="entry name" value="EFh"/>
    <property type="match status" value="2"/>
</dbReference>
<dbReference type="InterPro" id="IPR011992">
    <property type="entry name" value="EF-hand-dom_pair"/>
</dbReference>
<accession>D8LB03</accession>
<dbReference type="InterPro" id="IPR001192">
    <property type="entry name" value="PI-PLC_fam"/>
</dbReference>
<comment type="catalytic activity">
    <reaction evidence="6">
        <text>a 1,2-diacyl-sn-glycero-3-phospho-(1D-myo-inositol-4,5-bisphosphate) + H2O = 1D-myo-inositol 1,4,5-trisphosphate + a 1,2-diacyl-sn-glycerol + H(+)</text>
        <dbReference type="Rhea" id="RHEA:33179"/>
        <dbReference type="ChEBI" id="CHEBI:15377"/>
        <dbReference type="ChEBI" id="CHEBI:15378"/>
        <dbReference type="ChEBI" id="CHEBI:17815"/>
        <dbReference type="ChEBI" id="CHEBI:58456"/>
        <dbReference type="ChEBI" id="CHEBI:203600"/>
        <dbReference type="EC" id="3.1.4.11"/>
    </reaction>
</comment>
<evidence type="ECO:0000256" key="3">
    <source>
        <dbReference type="ARBA" id="ARBA00022837"/>
    </source>
</evidence>
<evidence type="ECO:0000256" key="4">
    <source>
        <dbReference type="ARBA" id="ARBA00022963"/>
    </source>
</evidence>
<dbReference type="GO" id="GO:0004435">
    <property type="term" value="F:phosphatidylinositol-4,5-bisphosphate phospholipase C activity"/>
    <property type="evidence" value="ECO:0007669"/>
    <property type="project" value="UniProtKB-EC"/>
</dbReference>
<keyword evidence="2 6" id="KW-0378">Hydrolase</keyword>
<feature type="region of interest" description="Disordered" evidence="7">
    <location>
        <begin position="588"/>
        <end position="628"/>
    </location>
</feature>
<proteinExistence type="predicted"/>
<keyword evidence="4 6" id="KW-0442">Lipid degradation</keyword>
<dbReference type="Pfam" id="PF00388">
    <property type="entry name" value="PI-PLC-X"/>
    <property type="match status" value="1"/>
</dbReference>
<dbReference type="STRING" id="2880.D8LB03"/>
<evidence type="ECO:0000256" key="7">
    <source>
        <dbReference type="SAM" id="MobiDB-lite"/>
    </source>
</evidence>
<dbReference type="GO" id="GO:0016042">
    <property type="term" value="P:lipid catabolic process"/>
    <property type="evidence" value="ECO:0007669"/>
    <property type="project" value="UniProtKB-KW"/>
</dbReference>
<feature type="domain" description="EF-hand" evidence="8">
    <location>
        <begin position="170"/>
        <end position="205"/>
    </location>
</feature>
<dbReference type="InterPro" id="IPR002048">
    <property type="entry name" value="EF_hand_dom"/>
</dbReference>
<dbReference type="SUPFAM" id="SSF50729">
    <property type="entry name" value="PH domain-like"/>
    <property type="match status" value="1"/>
</dbReference>
<dbReference type="InParanoid" id="D8LB03"/>
<feature type="compositionally biased region" description="Acidic residues" evidence="7">
    <location>
        <begin position="471"/>
        <end position="483"/>
    </location>
</feature>
<dbReference type="CDD" id="cd08558">
    <property type="entry name" value="PI-PLCc_eukaryota"/>
    <property type="match status" value="1"/>
</dbReference>
<dbReference type="Gene3D" id="3.20.20.190">
    <property type="entry name" value="Phosphatidylinositol (PI) phosphodiesterase"/>
    <property type="match status" value="1"/>
</dbReference>
<organism evidence="9 10">
    <name type="scientific">Ectocarpus siliculosus</name>
    <name type="common">Brown alga</name>
    <name type="synonym">Conferva siliculosa</name>
    <dbReference type="NCBI Taxonomy" id="2880"/>
    <lineage>
        <taxon>Eukaryota</taxon>
        <taxon>Sar</taxon>
        <taxon>Stramenopiles</taxon>
        <taxon>Ochrophyta</taxon>
        <taxon>PX clade</taxon>
        <taxon>Phaeophyceae</taxon>
        <taxon>Ectocarpales</taxon>
        <taxon>Ectocarpaceae</taxon>
        <taxon>Ectocarpus</taxon>
    </lineage>
</organism>
<evidence type="ECO:0000313" key="9">
    <source>
        <dbReference type="EMBL" id="CBN76512.1"/>
    </source>
</evidence>
<dbReference type="InterPro" id="IPR017946">
    <property type="entry name" value="PLC-like_Pdiesterase_TIM-brl"/>
</dbReference>
<evidence type="ECO:0000256" key="5">
    <source>
        <dbReference type="ARBA" id="ARBA00023098"/>
    </source>
</evidence>
<dbReference type="CDD" id="cd15898">
    <property type="entry name" value="EFh_PI-PLC"/>
    <property type="match status" value="1"/>
</dbReference>
<dbReference type="SUPFAM" id="SSF51695">
    <property type="entry name" value="PLC-like phosphodiesterases"/>
    <property type="match status" value="1"/>
</dbReference>
<dbReference type="GO" id="GO:0048015">
    <property type="term" value="P:phosphatidylinositol-mediated signaling"/>
    <property type="evidence" value="ECO:0007669"/>
    <property type="project" value="TreeGrafter"/>
</dbReference>
<dbReference type="OrthoDB" id="269822at2759"/>
<evidence type="ECO:0000256" key="1">
    <source>
        <dbReference type="ARBA" id="ARBA00012368"/>
    </source>
</evidence>
<dbReference type="eggNOG" id="KOG0169">
    <property type="taxonomic scope" value="Eukaryota"/>
</dbReference>
<reference evidence="9 10" key="1">
    <citation type="journal article" date="2010" name="Nature">
        <title>The Ectocarpus genome and the independent evolution of multicellularity in brown algae.</title>
        <authorList>
            <person name="Cock J.M."/>
            <person name="Sterck L."/>
            <person name="Rouze P."/>
            <person name="Scornet D."/>
            <person name="Allen A.E."/>
            <person name="Amoutzias G."/>
            <person name="Anthouard V."/>
            <person name="Artiguenave F."/>
            <person name="Aury J.M."/>
            <person name="Badger J.H."/>
            <person name="Beszteri B."/>
            <person name="Billiau K."/>
            <person name="Bonnet E."/>
            <person name="Bothwell J.H."/>
            <person name="Bowler C."/>
            <person name="Boyen C."/>
            <person name="Brownlee C."/>
            <person name="Carrano C.J."/>
            <person name="Charrier B."/>
            <person name="Cho G.Y."/>
            <person name="Coelho S.M."/>
            <person name="Collen J."/>
            <person name="Corre E."/>
            <person name="Da Silva C."/>
            <person name="Delage L."/>
            <person name="Delaroque N."/>
            <person name="Dittami S.M."/>
            <person name="Doulbeau S."/>
            <person name="Elias M."/>
            <person name="Farnham G."/>
            <person name="Gachon C.M."/>
            <person name="Gschloessl B."/>
            <person name="Heesch S."/>
            <person name="Jabbari K."/>
            <person name="Jubin C."/>
            <person name="Kawai H."/>
            <person name="Kimura K."/>
            <person name="Kloareg B."/>
            <person name="Kupper F.C."/>
            <person name="Lang D."/>
            <person name="Le Bail A."/>
            <person name="Leblanc C."/>
            <person name="Lerouge P."/>
            <person name="Lohr M."/>
            <person name="Lopez P.J."/>
            <person name="Martens C."/>
            <person name="Maumus F."/>
            <person name="Michel G."/>
            <person name="Miranda-Saavedra D."/>
            <person name="Morales J."/>
            <person name="Moreau H."/>
            <person name="Motomura T."/>
            <person name="Nagasato C."/>
            <person name="Napoli C.A."/>
            <person name="Nelson D.R."/>
            <person name="Nyvall-Collen P."/>
            <person name="Peters A.F."/>
            <person name="Pommier C."/>
            <person name="Potin P."/>
            <person name="Poulain J."/>
            <person name="Quesneville H."/>
            <person name="Read B."/>
            <person name="Rensing S.A."/>
            <person name="Ritter A."/>
            <person name="Rousvoal S."/>
            <person name="Samanta M."/>
            <person name="Samson G."/>
            <person name="Schroeder D.C."/>
            <person name="Segurens B."/>
            <person name="Strittmatter M."/>
            <person name="Tonon T."/>
            <person name="Tregear J.W."/>
            <person name="Valentin K."/>
            <person name="von Dassow P."/>
            <person name="Yamagishi T."/>
            <person name="Van de Peer Y."/>
            <person name="Wincker P."/>
        </authorList>
    </citation>
    <scope>NUCLEOTIDE SEQUENCE [LARGE SCALE GENOMIC DNA]</scope>
    <source>
        <strain evidence="10">Ec32 / CCAP1310/4</strain>
    </source>
</reference>
<dbReference type="CDD" id="cd13365">
    <property type="entry name" value="PH_PLC_plant-like"/>
    <property type="match status" value="1"/>
</dbReference>
<feature type="region of interest" description="Disordered" evidence="7">
    <location>
        <begin position="470"/>
        <end position="566"/>
    </location>
</feature>
<dbReference type="Gene3D" id="1.10.238.10">
    <property type="entry name" value="EF-hand"/>
    <property type="match status" value="1"/>
</dbReference>
<gene>
    <name evidence="9" type="ORF">Esi_0000_0131</name>
</gene>
<dbReference type="Proteomes" id="UP000002630">
    <property type="component" value="Linkage Group LG01"/>
</dbReference>
<dbReference type="Pfam" id="PF13499">
    <property type="entry name" value="EF-hand_7"/>
    <property type="match status" value="1"/>
</dbReference>
<dbReference type="SMART" id="SM00148">
    <property type="entry name" value="PLCXc"/>
    <property type="match status" value="1"/>
</dbReference>
<feature type="domain" description="EF-hand" evidence="8">
    <location>
        <begin position="134"/>
        <end position="169"/>
    </location>
</feature>
<dbReference type="EMBL" id="FN647682">
    <property type="protein sequence ID" value="CBN76512.1"/>
    <property type="molecule type" value="Genomic_DNA"/>
</dbReference>
<evidence type="ECO:0000256" key="6">
    <source>
        <dbReference type="RuleBase" id="RU361133"/>
    </source>
</evidence>
<dbReference type="PROSITE" id="PS00018">
    <property type="entry name" value="EF_HAND_1"/>
    <property type="match status" value="1"/>
</dbReference>
<feature type="compositionally biased region" description="Low complexity" evidence="7">
    <location>
        <begin position="506"/>
        <end position="522"/>
    </location>
</feature>
<sequence>MPSLQLLVCYSRASSLPGKVNLVKFGRRGNPHKRVFTLTPDMHLSWDSSWKPKARTQVDLSRVDRVQRGQQTRKFSRFAGKHRSVTGHSLSIIYDDQLSSLDLVAENDQEANTLVGLLNRLVVLCQDERMMEDEELKNFRQQWRKADKDGNLTLDRKEIVRLVQTLNITASSSYIKKKMKEVDFNGDGVLQFKEFVFLMRMLGERPEVEALFLTLLQASREPDPSRYLARCISEDRATDPRTEAEKLQLRQETMPLSTFAWFLREVQGEDVSDERVAELASEATSHGSDSVLSYRAFFNYIGSVNDNSPVDTKTVSEVYQDMSQPLSHYYISSSHNTYLEGDQLQSNSSVNRYINDLCKGCRCVELDCWDGDDGEPLIYHGYTLTGRIRFADVIQAVMDYAFKKTDYPVILSLENHCSLPQQQKMAQCMVRIIGDTMAVLPELGEGDPLPSPESLRGKIIIKGKVVKEGEEYAEMDEEEDEEGQQQQALEASKSGKMPMLRAGFRSGVAGPASDSAAAAGRATNTRRPSRENLPPPAGKIRWGGGKGRKPREIAGPPAFRRNGSSASWGCDVVESQLPTRRTIQAAFGRPVEPLDAPEAAATGNAAGGGGEPPKRRGSKSKEDKKKKIHPELSAITFLAGVKFHGFDNAKRSEGYYKLLWFSVL</sequence>